<evidence type="ECO:0000313" key="3">
    <source>
        <dbReference type="Proteomes" id="UP000297891"/>
    </source>
</evidence>
<proteinExistence type="predicted"/>
<name>A0A5F1Z9U2_9LEPT</name>
<evidence type="ECO:0000256" key="1">
    <source>
        <dbReference type="SAM" id="SignalP"/>
    </source>
</evidence>
<keyword evidence="1" id="KW-0732">Signal</keyword>
<feature type="signal peptide" evidence="1">
    <location>
        <begin position="1"/>
        <end position="22"/>
    </location>
</feature>
<dbReference type="EMBL" id="RQFP01000001">
    <property type="protein sequence ID" value="TGK96256.1"/>
    <property type="molecule type" value="Genomic_DNA"/>
</dbReference>
<keyword evidence="3" id="KW-1185">Reference proteome</keyword>
<evidence type="ECO:0008006" key="4">
    <source>
        <dbReference type="Google" id="ProtNLM"/>
    </source>
</evidence>
<reference evidence="2" key="1">
    <citation type="journal article" date="2019" name="PLoS Negl. Trop. Dis.">
        <title>Revisiting the worldwide diversity of Leptospira species in the environment.</title>
        <authorList>
            <person name="Vincent A.T."/>
            <person name="Schiettekatte O."/>
            <person name="Bourhy P."/>
            <person name="Veyrier F.J."/>
            <person name="Picardeau M."/>
        </authorList>
    </citation>
    <scope>NUCLEOTIDE SEQUENCE [LARGE SCALE GENOMIC DNA]</scope>
    <source>
        <strain evidence="2">201800277</strain>
    </source>
</reference>
<accession>A0A5F1Z9U2</accession>
<dbReference type="AlphaFoldDB" id="A0A5F1Z9U2"/>
<comment type="caution">
    <text evidence="2">The sequence shown here is derived from an EMBL/GenBank/DDBJ whole genome shotgun (WGS) entry which is preliminary data.</text>
</comment>
<sequence length="202" mass="22967">MKHNLINLLLTSFLLTFFVNCAFTEGTIKTNYNIPLLKEKSPQKMMLVFAKSDDSPETFRDGIYREGIKKNGYGMETANMFTDPKGPVILKKILTLELQNAGIEIINKADSSDIPELKVEVLKLFMEPEVGFFAGDIVTVTDANIYLKIKGKTYKRRFTGIGEETTIMGTDYFFENSLQKSLEAFTRKTVPEVIKLLNEKNR</sequence>
<dbReference type="RefSeq" id="WP_135676705.1">
    <property type="nucleotide sequence ID" value="NZ_RQFP01000001.1"/>
</dbReference>
<dbReference type="OrthoDB" id="330221at2"/>
<feature type="chain" id="PRO_5022836458" description="Lipoprotein" evidence="1">
    <location>
        <begin position="23"/>
        <end position="202"/>
    </location>
</feature>
<organism evidence="2 3">
    <name type="scientific">Leptospira brenneri</name>
    <dbReference type="NCBI Taxonomy" id="2023182"/>
    <lineage>
        <taxon>Bacteria</taxon>
        <taxon>Pseudomonadati</taxon>
        <taxon>Spirochaetota</taxon>
        <taxon>Spirochaetia</taxon>
        <taxon>Leptospirales</taxon>
        <taxon>Leptospiraceae</taxon>
        <taxon>Leptospira</taxon>
    </lineage>
</organism>
<dbReference type="Proteomes" id="UP000297891">
    <property type="component" value="Unassembled WGS sequence"/>
</dbReference>
<evidence type="ECO:0000313" key="2">
    <source>
        <dbReference type="EMBL" id="TGK96256.1"/>
    </source>
</evidence>
<dbReference type="InterPro" id="IPR005619">
    <property type="entry name" value="Uncharacterised_YajG"/>
</dbReference>
<dbReference type="Pfam" id="PF03923">
    <property type="entry name" value="Lipoprotein_16"/>
    <property type="match status" value="1"/>
</dbReference>
<gene>
    <name evidence="2" type="ORF">EHQ30_06525</name>
</gene>
<protein>
    <recommendedName>
        <fullName evidence="4">Lipoprotein</fullName>
    </recommendedName>
</protein>